<evidence type="ECO:0000313" key="2">
    <source>
        <dbReference type="Proteomes" id="UP001485043"/>
    </source>
</evidence>
<dbReference type="Proteomes" id="UP001485043">
    <property type="component" value="Unassembled WGS sequence"/>
</dbReference>
<reference evidence="1 2" key="1">
    <citation type="journal article" date="2024" name="Nat. Commun.">
        <title>Phylogenomics reveals the evolutionary origins of lichenization in chlorophyte algae.</title>
        <authorList>
            <person name="Puginier C."/>
            <person name="Libourel C."/>
            <person name="Otte J."/>
            <person name="Skaloud P."/>
            <person name="Haon M."/>
            <person name="Grisel S."/>
            <person name="Petersen M."/>
            <person name="Berrin J.G."/>
            <person name="Delaux P.M."/>
            <person name="Dal Grande F."/>
            <person name="Keller J."/>
        </authorList>
    </citation>
    <scope>NUCLEOTIDE SEQUENCE [LARGE SCALE GENOMIC DNA]</scope>
    <source>
        <strain evidence="1 2">SAG 2523</strain>
    </source>
</reference>
<keyword evidence="2" id="KW-1185">Reference proteome</keyword>
<sequence>MFFNGRWGRRWGEGVGSVDARPSSFVSETSIVLNVAEAAQQAVESWTSANPILRVKFIGALYLRRCWVPQQHPTSPGTTLAVSPRSHTQMRKCTASLSCASEALEQQAGCSLLVGNLQSRTHAPFSIVLHAFMSLSPPTCCTI</sequence>
<dbReference type="EMBL" id="JALJOV010000394">
    <property type="protein sequence ID" value="KAK9864092.1"/>
    <property type="molecule type" value="Genomic_DNA"/>
</dbReference>
<dbReference type="AlphaFoldDB" id="A0AAW1T640"/>
<comment type="caution">
    <text evidence="1">The sequence shown here is derived from an EMBL/GenBank/DDBJ whole genome shotgun (WGS) entry which is preliminary data.</text>
</comment>
<accession>A0AAW1T640</accession>
<name>A0AAW1T640_9CHLO</name>
<proteinExistence type="predicted"/>
<evidence type="ECO:0000313" key="1">
    <source>
        <dbReference type="EMBL" id="KAK9864092.1"/>
    </source>
</evidence>
<gene>
    <name evidence="1" type="ORF">WJX84_012468</name>
</gene>
<organism evidence="1 2">
    <name type="scientific">Apatococcus fuscideae</name>
    <dbReference type="NCBI Taxonomy" id="2026836"/>
    <lineage>
        <taxon>Eukaryota</taxon>
        <taxon>Viridiplantae</taxon>
        <taxon>Chlorophyta</taxon>
        <taxon>core chlorophytes</taxon>
        <taxon>Trebouxiophyceae</taxon>
        <taxon>Chlorellales</taxon>
        <taxon>Chlorellaceae</taxon>
        <taxon>Apatococcus</taxon>
    </lineage>
</organism>
<protein>
    <submittedName>
        <fullName evidence="1">Uncharacterized protein</fullName>
    </submittedName>
</protein>